<proteinExistence type="inferred from homology"/>
<dbReference type="AlphaFoldDB" id="A0A0M0K9F2"/>
<dbReference type="FunFam" id="2.40.30.10:FF:000004">
    <property type="entry name" value="50S ribosomal protein L3"/>
    <property type="match status" value="1"/>
</dbReference>
<keyword evidence="3" id="KW-0809">Transit peptide</keyword>
<dbReference type="PANTHER" id="PTHR11229:SF8">
    <property type="entry name" value="LARGE RIBOSOMAL SUBUNIT PROTEIN UL3M"/>
    <property type="match status" value="1"/>
</dbReference>
<evidence type="ECO:0000256" key="1">
    <source>
        <dbReference type="ARBA" id="ARBA00004173"/>
    </source>
</evidence>
<dbReference type="Gene3D" id="2.40.30.10">
    <property type="entry name" value="Translation factors"/>
    <property type="match status" value="2"/>
</dbReference>
<organism evidence="10 11">
    <name type="scientific">Chrysochromulina tobinii</name>
    <dbReference type="NCBI Taxonomy" id="1460289"/>
    <lineage>
        <taxon>Eukaryota</taxon>
        <taxon>Haptista</taxon>
        <taxon>Haptophyta</taxon>
        <taxon>Prymnesiophyceae</taxon>
        <taxon>Prymnesiales</taxon>
        <taxon>Chrysochromulinaceae</taxon>
        <taxon>Chrysochromulina</taxon>
    </lineage>
</organism>
<dbReference type="EMBL" id="JWZX01000869">
    <property type="protein sequence ID" value="KOO35439.1"/>
    <property type="molecule type" value="Genomic_DNA"/>
</dbReference>
<dbReference type="InterPro" id="IPR019926">
    <property type="entry name" value="Ribosomal_uL3_CS"/>
</dbReference>
<dbReference type="InterPro" id="IPR009000">
    <property type="entry name" value="Transl_B-barrel_sf"/>
</dbReference>
<evidence type="ECO:0000256" key="9">
    <source>
        <dbReference type="SAM" id="MobiDB-lite"/>
    </source>
</evidence>
<dbReference type="SUPFAM" id="SSF50447">
    <property type="entry name" value="Translation proteins"/>
    <property type="match status" value="1"/>
</dbReference>
<reference evidence="11" key="1">
    <citation type="journal article" date="2015" name="PLoS Genet.">
        <title>Genome Sequence and Transcriptome Analyses of Chrysochromulina tobin: Metabolic Tools for Enhanced Algal Fitness in the Prominent Order Prymnesiales (Haptophyceae).</title>
        <authorList>
            <person name="Hovde B.T."/>
            <person name="Deodato C.R."/>
            <person name="Hunsperger H.M."/>
            <person name="Ryken S.A."/>
            <person name="Yost W."/>
            <person name="Jha R.K."/>
            <person name="Patterson J."/>
            <person name="Monnat R.J. Jr."/>
            <person name="Barlow S.B."/>
            <person name="Starkenburg S.R."/>
            <person name="Cattolico R.A."/>
        </authorList>
    </citation>
    <scope>NUCLEOTIDE SEQUENCE</scope>
    <source>
        <strain evidence="11">CCMP291</strain>
    </source>
</reference>
<protein>
    <recommendedName>
        <fullName evidence="7">Large ribosomal subunit protein uL3m</fullName>
    </recommendedName>
</protein>
<evidence type="ECO:0000256" key="6">
    <source>
        <dbReference type="ARBA" id="ARBA00023274"/>
    </source>
</evidence>
<evidence type="ECO:0000313" key="11">
    <source>
        <dbReference type="Proteomes" id="UP000037460"/>
    </source>
</evidence>
<dbReference type="InterPro" id="IPR019927">
    <property type="entry name" value="Ribosomal_uL3_bac/org-type"/>
</dbReference>
<dbReference type="InterPro" id="IPR000597">
    <property type="entry name" value="Ribosomal_uL3"/>
</dbReference>
<dbReference type="PANTHER" id="PTHR11229">
    <property type="entry name" value="50S RIBOSOMAL PROTEIN L3"/>
    <property type="match status" value="1"/>
</dbReference>
<feature type="region of interest" description="Disordered" evidence="9">
    <location>
        <begin position="265"/>
        <end position="289"/>
    </location>
</feature>
<dbReference type="GO" id="GO:0003735">
    <property type="term" value="F:structural constituent of ribosome"/>
    <property type="evidence" value="ECO:0007669"/>
    <property type="project" value="InterPro"/>
</dbReference>
<evidence type="ECO:0000313" key="10">
    <source>
        <dbReference type="EMBL" id="KOO35439.1"/>
    </source>
</evidence>
<dbReference type="Proteomes" id="UP000037460">
    <property type="component" value="Unassembled WGS sequence"/>
</dbReference>
<evidence type="ECO:0000256" key="7">
    <source>
        <dbReference type="ARBA" id="ARBA00035209"/>
    </source>
</evidence>
<comment type="similarity">
    <text evidence="2 8">Belongs to the universal ribosomal protein uL3 family.</text>
</comment>
<keyword evidence="5" id="KW-0496">Mitochondrion</keyword>
<dbReference type="GO" id="GO:0006412">
    <property type="term" value="P:translation"/>
    <property type="evidence" value="ECO:0007669"/>
    <property type="project" value="InterPro"/>
</dbReference>
<name>A0A0M0K9F2_9EUKA</name>
<dbReference type="OrthoDB" id="274683at2759"/>
<keyword evidence="6 8" id="KW-0687">Ribonucleoprotein</keyword>
<keyword evidence="4 8" id="KW-0689">Ribosomal protein</keyword>
<comment type="subcellular location">
    <subcellularLocation>
        <location evidence="1">Mitochondrion</location>
    </subcellularLocation>
</comment>
<evidence type="ECO:0000256" key="3">
    <source>
        <dbReference type="ARBA" id="ARBA00022946"/>
    </source>
</evidence>
<sequence length="320" mass="34408">MALARLHSLCRCAASSSLAVALPRARLSPQLAGPSRSLCTAVFDVKRLWSPTSQRVGAIGMKCGMSQAWAANGTRVPVTVIELQDCQVVKVRRAMSDGLNALQVAAGWQKRKRMRIDEANHFITKGLPLKRYMREFAVTAEDALLPVGTTIGARHFVPGQYVDVQSKTKGKGFAGGMKRWGFKGQPASHGASLSHRSIGALNGSTGNLMKTNVWKGKKMPGRMGGKRATMEGLLVWKVLPKYNIILLKGSVPGCTGTTVRIRDSNHPKLGFKSPPPFPTFLPSDAKEGDDEKELLCAEALELPAVKGAKEVNPGKAGKKA</sequence>
<dbReference type="NCBIfam" id="TIGR03625">
    <property type="entry name" value="L3_bact"/>
    <property type="match status" value="1"/>
</dbReference>
<keyword evidence="11" id="KW-1185">Reference proteome</keyword>
<evidence type="ECO:0000256" key="5">
    <source>
        <dbReference type="ARBA" id="ARBA00023128"/>
    </source>
</evidence>
<comment type="caution">
    <text evidence="10">The sequence shown here is derived from an EMBL/GenBank/DDBJ whole genome shotgun (WGS) entry which is preliminary data.</text>
</comment>
<evidence type="ECO:0000256" key="2">
    <source>
        <dbReference type="ARBA" id="ARBA00006540"/>
    </source>
</evidence>
<dbReference type="Pfam" id="PF00297">
    <property type="entry name" value="Ribosomal_L3"/>
    <property type="match status" value="1"/>
</dbReference>
<evidence type="ECO:0000256" key="4">
    <source>
        <dbReference type="ARBA" id="ARBA00022980"/>
    </source>
</evidence>
<gene>
    <name evidence="10" type="ORF">Ctob_012242</name>
</gene>
<dbReference type="GO" id="GO:0005762">
    <property type="term" value="C:mitochondrial large ribosomal subunit"/>
    <property type="evidence" value="ECO:0007669"/>
    <property type="project" value="TreeGrafter"/>
</dbReference>
<dbReference type="PROSITE" id="PS00474">
    <property type="entry name" value="RIBOSOMAL_L3"/>
    <property type="match status" value="1"/>
</dbReference>
<accession>A0A0M0K9F2</accession>
<evidence type="ECO:0000256" key="8">
    <source>
        <dbReference type="RuleBase" id="RU003905"/>
    </source>
</evidence>